<feature type="signal peptide" evidence="2">
    <location>
        <begin position="1"/>
        <end position="21"/>
    </location>
</feature>
<feature type="chain" id="PRO_5013355811" description="Meiotic sister chromatid recombination protein 1" evidence="2">
    <location>
        <begin position="22"/>
        <end position="527"/>
    </location>
</feature>
<dbReference type="STRING" id="73230.A0A2B7Z8F9"/>
<evidence type="ECO:0008006" key="5">
    <source>
        <dbReference type="Google" id="ProtNLM"/>
    </source>
</evidence>
<protein>
    <recommendedName>
        <fullName evidence="5">Meiotic sister chromatid recombination protein 1</fullName>
    </recommendedName>
</protein>
<dbReference type="Pfam" id="PF10281">
    <property type="entry name" value="Ish1"/>
    <property type="match status" value="6"/>
</dbReference>
<dbReference type="InterPro" id="IPR018803">
    <property type="entry name" value="Ish1/Msc1-like"/>
</dbReference>
<comment type="caution">
    <text evidence="3">The sequence shown here is derived from an EMBL/GenBank/DDBJ whole genome shotgun (WGS) entry which is preliminary data.</text>
</comment>
<evidence type="ECO:0000313" key="3">
    <source>
        <dbReference type="EMBL" id="PGH29651.1"/>
    </source>
</evidence>
<evidence type="ECO:0000256" key="2">
    <source>
        <dbReference type="SAM" id="SignalP"/>
    </source>
</evidence>
<gene>
    <name evidence="3" type="ORF">GX50_07609</name>
</gene>
<keyword evidence="4" id="KW-1185">Reference proteome</keyword>
<dbReference type="AlphaFoldDB" id="A0A2B7Z8F9"/>
<keyword evidence="2" id="KW-0732">Signal</keyword>
<reference evidence="3 4" key="1">
    <citation type="submission" date="2017-10" db="EMBL/GenBank/DDBJ databases">
        <title>Comparative genomics in systemic dimorphic fungi from Ajellomycetaceae.</title>
        <authorList>
            <person name="Munoz J.F."/>
            <person name="Mcewen J.G."/>
            <person name="Clay O.K."/>
            <person name="Cuomo C.A."/>
        </authorList>
    </citation>
    <scope>NUCLEOTIDE SEQUENCE [LARGE SCALE GENOMIC DNA]</scope>
    <source>
        <strain evidence="3 4">UAMH4076</strain>
    </source>
</reference>
<accession>A0A2B7Z8F9</accession>
<feature type="region of interest" description="Disordered" evidence="1">
    <location>
        <begin position="507"/>
        <end position="527"/>
    </location>
</feature>
<dbReference type="Proteomes" id="UP000226031">
    <property type="component" value="Unassembled WGS sequence"/>
</dbReference>
<dbReference type="EMBL" id="PDND01000223">
    <property type="protein sequence ID" value="PGH29651.1"/>
    <property type="molecule type" value="Genomic_DNA"/>
</dbReference>
<evidence type="ECO:0000256" key="1">
    <source>
        <dbReference type="SAM" id="MobiDB-lite"/>
    </source>
</evidence>
<dbReference type="VEuPathDB" id="FungiDB:EMCG_03044"/>
<evidence type="ECO:0000313" key="4">
    <source>
        <dbReference type="Proteomes" id="UP000226031"/>
    </source>
</evidence>
<organism evidence="3 4">
    <name type="scientific">[Emmonsia] crescens</name>
    <dbReference type="NCBI Taxonomy" id="73230"/>
    <lineage>
        <taxon>Eukaryota</taxon>
        <taxon>Fungi</taxon>
        <taxon>Dikarya</taxon>
        <taxon>Ascomycota</taxon>
        <taxon>Pezizomycotina</taxon>
        <taxon>Eurotiomycetes</taxon>
        <taxon>Eurotiomycetidae</taxon>
        <taxon>Onygenales</taxon>
        <taxon>Ajellomycetaceae</taxon>
        <taxon>Emergomyces</taxon>
    </lineage>
</organism>
<sequence length="527" mass="59196">MRFSWALGLVVTLAVAETAGSRNWFSKADGTKQSLNVGFLTTASSFHYLDNAEVTIPVTNIHIDIPYPSPADRRDLEELVKTNWESRVHAPLTQTTEHVSETLSDAKEWIFDTWSDSQLKAFLDKHGIVSPQPRKRDKLLAAARENYESVAKKLGQTTFYPGNWLYEQWSESDLKEYLDSHGYNVPQPSTRDKLIASVRRNARVASLEAQRAASSASSSAEAAQKTLSEALFNAWTESDFKEFFDKHGIKVPQGSKRNELIALARKHRASLVQSPTDSITSAYGAATSNAGNEFARATDDAQLKADDMFNSAISQWSDSRLKAYLDARGVPVPQATKRDELLAKVRLHRHKAVTGYSAWTFDTWNKENLGKYLSSQHHKMMENVDYTREELLRKAKSAYNEASKTSGPDFAAVTNYLAKQATATKNAAFDTWSRVDLEKYLDSYGLKGHMSWDINRLRAEAQRNADFFRYGELKQEATLFSRLQSGMQWAIDQLKIGALSGRREGQKAADTIKEKSSHTATRLADEL</sequence>
<proteinExistence type="predicted"/>
<name>A0A2B7Z8F9_9EURO</name>